<protein>
    <submittedName>
        <fullName evidence="2">Class I SAM-dependent methyltransferase</fullName>
    </submittedName>
</protein>
<dbReference type="GO" id="GO:0032259">
    <property type="term" value="P:methylation"/>
    <property type="evidence" value="ECO:0007669"/>
    <property type="project" value="UniProtKB-KW"/>
</dbReference>
<dbReference type="Gene3D" id="3.40.50.150">
    <property type="entry name" value="Vaccinia Virus protein VP39"/>
    <property type="match status" value="1"/>
</dbReference>
<keyword evidence="3" id="KW-1185">Reference proteome</keyword>
<dbReference type="EMBL" id="BAAAPE010000005">
    <property type="protein sequence ID" value="GAA2068889.1"/>
    <property type="molecule type" value="Genomic_DNA"/>
</dbReference>
<dbReference type="GO" id="GO:0008168">
    <property type="term" value="F:methyltransferase activity"/>
    <property type="evidence" value="ECO:0007669"/>
    <property type="project" value="UniProtKB-KW"/>
</dbReference>
<dbReference type="RefSeq" id="WP_344525833.1">
    <property type="nucleotide sequence ID" value="NZ_BAAAPE010000005.1"/>
</dbReference>
<dbReference type="PANTHER" id="PTHR42912">
    <property type="entry name" value="METHYLTRANSFERASE"/>
    <property type="match status" value="1"/>
</dbReference>
<dbReference type="SUPFAM" id="SSF53335">
    <property type="entry name" value="S-adenosyl-L-methionine-dependent methyltransferases"/>
    <property type="match status" value="1"/>
</dbReference>
<dbReference type="InterPro" id="IPR050508">
    <property type="entry name" value="Methyltransf_Superfamily"/>
</dbReference>
<dbReference type="CDD" id="cd02440">
    <property type="entry name" value="AdoMet_MTases"/>
    <property type="match status" value="1"/>
</dbReference>
<feature type="domain" description="Methyltransferase" evidence="1">
    <location>
        <begin position="52"/>
        <end position="144"/>
    </location>
</feature>
<sequence length="224" mass="24399">MGDHARHDAVRRSYDTVAEEYTDRLHDELAGKPLDRALLAALLEETGPGATVADLGCGPGHVAAWLAENGAARTVGIDLSPGMVEAGRRRFGDRVEFRRGDLLGLPAGDGEFGAAVALYTLIHLAPDELRPALDEAARVLRPSGLLLLSFHAGEEVRHMDTWWGHAVDVDFRFLDPARTAELAESAGFRVEMRMERGPYAHEAETRRAYLLARRDAGPGGAQRE</sequence>
<dbReference type="InterPro" id="IPR029063">
    <property type="entry name" value="SAM-dependent_MTases_sf"/>
</dbReference>
<dbReference type="InterPro" id="IPR041698">
    <property type="entry name" value="Methyltransf_25"/>
</dbReference>
<evidence type="ECO:0000259" key="1">
    <source>
        <dbReference type="Pfam" id="PF13649"/>
    </source>
</evidence>
<organism evidence="2 3">
    <name type="scientific">Streptomyces albiaxialis</name>
    <dbReference type="NCBI Taxonomy" id="329523"/>
    <lineage>
        <taxon>Bacteria</taxon>
        <taxon>Bacillati</taxon>
        <taxon>Actinomycetota</taxon>
        <taxon>Actinomycetes</taxon>
        <taxon>Kitasatosporales</taxon>
        <taxon>Streptomycetaceae</taxon>
        <taxon>Streptomyces</taxon>
    </lineage>
</organism>
<keyword evidence="2" id="KW-0489">Methyltransferase</keyword>
<proteinExistence type="predicted"/>
<comment type="caution">
    <text evidence="2">The sequence shown here is derived from an EMBL/GenBank/DDBJ whole genome shotgun (WGS) entry which is preliminary data.</text>
</comment>
<accession>A0ABP5HBN4</accession>
<evidence type="ECO:0000313" key="2">
    <source>
        <dbReference type="EMBL" id="GAA2068889.1"/>
    </source>
</evidence>
<dbReference type="Pfam" id="PF13649">
    <property type="entry name" value="Methyltransf_25"/>
    <property type="match status" value="1"/>
</dbReference>
<name>A0ABP5HBN4_9ACTN</name>
<reference evidence="3" key="1">
    <citation type="journal article" date="2019" name="Int. J. Syst. Evol. Microbiol.">
        <title>The Global Catalogue of Microorganisms (GCM) 10K type strain sequencing project: providing services to taxonomists for standard genome sequencing and annotation.</title>
        <authorList>
            <consortium name="The Broad Institute Genomics Platform"/>
            <consortium name="The Broad Institute Genome Sequencing Center for Infectious Disease"/>
            <person name="Wu L."/>
            <person name="Ma J."/>
        </authorList>
    </citation>
    <scope>NUCLEOTIDE SEQUENCE [LARGE SCALE GENOMIC DNA]</scope>
    <source>
        <strain evidence="3">JCM 15478</strain>
    </source>
</reference>
<evidence type="ECO:0000313" key="3">
    <source>
        <dbReference type="Proteomes" id="UP001500016"/>
    </source>
</evidence>
<dbReference type="Proteomes" id="UP001500016">
    <property type="component" value="Unassembled WGS sequence"/>
</dbReference>
<keyword evidence="2" id="KW-0808">Transferase</keyword>
<gene>
    <name evidence="2" type="ORF">GCM10009801_17690</name>
</gene>